<evidence type="ECO:0000313" key="4">
    <source>
        <dbReference type="Proteomes" id="UP000287188"/>
    </source>
</evidence>
<protein>
    <submittedName>
        <fullName evidence="3">Uncharacterized protein</fullName>
    </submittedName>
</protein>
<keyword evidence="2" id="KW-0472">Membrane</keyword>
<keyword evidence="2" id="KW-0812">Transmembrane</keyword>
<comment type="caution">
    <text evidence="3">The sequence shown here is derived from an EMBL/GenBank/DDBJ whole genome shotgun (WGS) entry which is preliminary data.</text>
</comment>
<keyword evidence="2" id="KW-1133">Transmembrane helix</keyword>
<evidence type="ECO:0000313" key="3">
    <source>
        <dbReference type="EMBL" id="GCE21680.1"/>
    </source>
</evidence>
<feature type="transmembrane region" description="Helical" evidence="2">
    <location>
        <begin position="21"/>
        <end position="39"/>
    </location>
</feature>
<reference evidence="4" key="1">
    <citation type="submission" date="2018-12" db="EMBL/GenBank/DDBJ databases">
        <title>Tengunoibacter tsumagoiensis gen. nov., sp. nov., Dictyobacter kobayashii sp. nov., D. alpinus sp. nov., and D. joshuensis sp. nov. and description of Dictyobacteraceae fam. nov. within the order Ktedonobacterales isolated from Tengu-no-mugimeshi.</title>
        <authorList>
            <person name="Wang C.M."/>
            <person name="Zheng Y."/>
            <person name="Sakai Y."/>
            <person name="Toyoda A."/>
            <person name="Minakuchi Y."/>
            <person name="Abe K."/>
            <person name="Yokota A."/>
            <person name="Yabe S."/>
        </authorList>
    </citation>
    <scope>NUCLEOTIDE SEQUENCE [LARGE SCALE GENOMIC DNA]</scope>
    <source>
        <strain evidence="4">Uno11</strain>
    </source>
</reference>
<feature type="transmembrane region" description="Helical" evidence="2">
    <location>
        <begin position="45"/>
        <end position="69"/>
    </location>
</feature>
<gene>
    <name evidence="3" type="ORF">KDK_54800</name>
</gene>
<feature type="transmembrane region" description="Helical" evidence="2">
    <location>
        <begin position="184"/>
        <end position="206"/>
    </location>
</feature>
<proteinExistence type="predicted"/>
<sequence>MTYFWETIKQLPKPVRTVITIGYLCIFLFFIMDFFNIPLKLPDYAVEAISVVGLCVLGFVLLYGGFAELRLARKEGRKPVFYKYMALYGGIAFIVAAVLLLYSTIYPQAISDTVGLIVICICLAIIVISIAPAIYHDIQITNRAGKDAAETMKREQEQKKAEQERLLAEGKPLPQPEKSTPRNWLQVALASMALLLFLGGMIIMIVNTFTKSMPYDVFAIDFSCSWLCWSLSAIMMSQDKARLEQRSWHWPQHISVVYTIAGVFFVACYITHYLLVTQQILSKGTADMFNIVPLIVLIAVVICSGIITNRREKAQAAN</sequence>
<evidence type="ECO:0000256" key="1">
    <source>
        <dbReference type="SAM" id="MobiDB-lite"/>
    </source>
</evidence>
<name>A0A402ARF0_9CHLR</name>
<feature type="transmembrane region" description="Helical" evidence="2">
    <location>
        <begin position="218"/>
        <end position="236"/>
    </location>
</feature>
<feature type="transmembrane region" description="Helical" evidence="2">
    <location>
        <begin position="81"/>
        <end position="102"/>
    </location>
</feature>
<keyword evidence="4" id="KW-1185">Reference proteome</keyword>
<evidence type="ECO:0000256" key="2">
    <source>
        <dbReference type="SAM" id="Phobius"/>
    </source>
</evidence>
<accession>A0A402ARF0</accession>
<dbReference type="AlphaFoldDB" id="A0A402ARF0"/>
<dbReference type="RefSeq" id="WP_126553504.1">
    <property type="nucleotide sequence ID" value="NZ_BIFS01000001.1"/>
</dbReference>
<dbReference type="Proteomes" id="UP000287188">
    <property type="component" value="Unassembled WGS sequence"/>
</dbReference>
<feature type="region of interest" description="Disordered" evidence="1">
    <location>
        <begin position="160"/>
        <end position="179"/>
    </location>
</feature>
<feature type="transmembrane region" description="Helical" evidence="2">
    <location>
        <begin position="256"/>
        <end position="276"/>
    </location>
</feature>
<dbReference type="OrthoDB" id="9843616at2"/>
<dbReference type="EMBL" id="BIFS01000001">
    <property type="protein sequence ID" value="GCE21680.1"/>
    <property type="molecule type" value="Genomic_DNA"/>
</dbReference>
<feature type="transmembrane region" description="Helical" evidence="2">
    <location>
        <begin position="114"/>
        <end position="135"/>
    </location>
</feature>
<organism evidence="3 4">
    <name type="scientific">Dictyobacter kobayashii</name>
    <dbReference type="NCBI Taxonomy" id="2014872"/>
    <lineage>
        <taxon>Bacteria</taxon>
        <taxon>Bacillati</taxon>
        <taxon>Chloroflexota</taxon>
        <taxon>Ktedonobacteria</taxon>
        <taxon>Ktedonobacterales</taxon>
        <taxon>Dictyobacteraceae</taxon>
        <taxon>Dictyobacter</taxon>
    </lineage>
</organism>
<feature type="transmembrane region" description="Helical" evidence="2">
    <location>
        <begin position="288"/>
        <end position="308"/>
    </location>
</feature>